<evidence type="ECO:0000259" key="5">
    <source>
        <dbReference type="PROSITE" id="PS50949"/>
    </source>
</evidence>
<dbReference type="Gene3D" id="1.10.357.10">
    <property type="entry name" value="Tetracycline Repressor, domain 2"/>
    <property type="match status" value="1"/>
</dbReference>
<feature type="domain" description="HTH tetR-type" evidence="6">
    <location>
        <begin position="91"/>
        <end position="151"/>
    </location>
</feature>
<dbReference type="EMBL" id="VIWX01000001">
    <property type="protein sequence ID" value="TWG08909.1"/>
    <property type="molecule type" value="Genomic_DNA"/>
</dbReference>
<dbReference type="SMART" id="SM00345">
    <property type="entry name" value="HTH_GNTR"/>
    <property type="match status" value="1"/>
</dbReference>
<dbReference type="InterPro" id="IPR001647">
    <property type="entry name" value="HTH_TetR"/>
</dbReference>
<gene>
    <name evidence="7" type="ORF">FHU35_111538</name>
</gene>
<keyword evidence="2 4" id="KW-0238">DNA-binding</keyword>
<dbReference type="Gene3D" id="1.10.10.10">
    <property type="entry name" value="Winged helix-like DNA-binding domain superfamily/Winged helix DNA-binding domain"/>
    <property type="match status" value="1"/>
</dbReference>
<dbReference type="Pfam" id="PF00440">
    <property type="entry name" value="TetR_N"/>
    <property type="match status" value="1"/>
</dbReference>
<dbReference type="Pfam" id="PF00392">
    <property type="entry name" value="GntR"/>
    <property type="match status" value="1"/>
</dbReference>
<evidence type="ECO:0000256" key="2">
    <source>
        <dbReference type="ARBA" id="ARBA00023125"/>
    </source>
</evidence>
<dbReference type="InterPro" id="IPR050109">
    <property type="entry name" value="HTH-type_TetR-like_transc_reg"/>
</dbReference>
<dbReference type="SUPFAM" id="SSF46785">
    <property type="entry name" value="Winged helix' DNA-binding domain"/>
    <property type="match status" value="1"/>
</dbReference>
<dbReference type="InterPro" id="IPR009057">
    <property type="entry name" value="Homeodomain-like_sf"/>
</dbReference>
<evidence type="ECO:0000256" key="4">
    <source>
        <dbReference type="PROSITE-ProRule" id="PRU00335"/>
    </source>
</evidence>
<evidence type="ECO:0000256" key="3">
    <source>
        <dbReference type="ARBA" id="ARBA00023163"/>
    </source>
</evidence>
<comment type="caution">
    <text evidence="7">The sequence shown here is derived from an EMBL/GenBank/DDBJ whole genome shotgun (WGS) entry which is preliminary data.</text>
</comment>
<dbReference type="RefSeq" id="WP_145737613.1">
    <property type="nucleotide sequence ID" value="NZ_VIWX01000001.1"/>
</dbReference>
<dbReference type="SUPFAM" id="SSF48498">
    <property type="entry name" value="Tetracyclin repressor-like, C-terminal domain"/>
    <property type="match status" value="1"/>
</dbReference>
<dbReference type="InterPro" id="IPR036390">
    <property type="entry name" value="WH_DNA-bd_sf"/>
</dbReference>
<dbReference type="InterPro" id="IPR036388">
    <property type="entry name" value="WH-like_DNA-bd_sf"/>
</dbReference>
<dbReference type="InterPro" id="IPR036271">
    <property type="entry name" value="Tet_transcr_reg_TetR-rel_C_sf"/>
</dbReference>
<evidence type="ECO:0000313" key="7">
    <source>
        <dbReference type="EMBL" id="TWG08909.1"/>
    </source>
</evidence>
<evidence type="ECO:0000313" key="8">
    <source>
        <dbReference type="Proteomes" id="UP000316184"/>
    </source>
</evidence>
<keyword evidence="8" id="KW-1185">Reference proteome</keyword>
<sequence length="305" mass="33301">MSESRRPSALPPYLRIAADIRRRIDEGELRPGDTVPSTRRLVAEWGVAMATATKALNALRTQGWVTTAPGSGTVVSAGLRSRRPASGPDAAMTRERIVRAAITLADREGLAAVSMRRVAADLGSGAMTLYRYVPDKEELVRLMADTAFGAHPLPEPGPPGWRAKLELAARLQWSIYRRHHWLPPVLLTSLTDPPVVASGIALVDWQLRALDGLELDDRTKLWTLVSLNGYVAGIAITRSLETESQHGTGLTSAQRQALDHSLLTNLMATGHYPAVESLDAHLDLDEVFTFGLQRHLDGLETFLAR</sequence>
<keyword evidence="3" id="KW-0804">Transcription</keyword>
<keyword evidence="1" id="KW-0805">Transcription regulation</keyword>
<protein>
    <submittedName>
        <fullName evidence="7">TetR family transcriptional regulator</fullName>
    </submittedName>
</protein>
<dbReference type="AlphaFoldDB" id="A0A561VBB7"/>
<feature type="DNA-binding region" description="H-T-H motif" evidence="4">
    <location>
        <begin position="114"/>
        <end position="133"/>
    </location>
</feature>
<dbReference type="PROSITE" id="PS50977">
    <property type="entry name" value="HTH_TETR_2"/>
    <property type="match status" value="1"/>
</dbReference>
<dbReference type="GO" id="GO:0000976">
    <property type="term" value="F:transcription cis-regulatory region binding"/>
    <property type="evidence" value="ECO:0007669"/>
    <property type="project" value="TreeGrafter"/>
</dbReference>
<feature type="domain" description="HTH gntR-type" evidence="5">
    <location>
        <begin position="10"/>
        <end position="78"/>
    </location>
</feature>
<organism evidence="7 8">
    <name type="scientific">Saccharopolyspora dendranthemae</name>
    <dbReference type="NCBI Taxonomy" id="1181886"/>
    <lineage>
        <taxon>Bacteria</taxon>
        <taxon>Bacillati</taxon>
        <taxon>Actinomycetota</taxon>
        <taxon>Actinomycetes</taxon>
        <taxon>Pseudonocardiales</taxon>
        <taxon>Pseudonocardiaceae</taxon>
        <taxon>Saccharopolyspora</taxon>
    </lineage>
</organism>
<accession>A0A561VBB7</accession>
<dbReference type="Proteomes" id="UP000316184">
    <property type="component" value="Unassembled WGS sequence"/>
</dbReference>
<dbReference type="GO" id="GO:0003700">
    <property type="term" value="F:DNA-binding transcription factor activity"/>
    <property type="evidence" value="ECO:0007669"/>
    <property type="project" value="InterPro"/>
</dbReference>
<dbReference type="CDD" id="cd07377">
    <property type="entry name" value="WHTH_GntR"/>
    <property type="match status" value="1"/>
</dbReference>
<evidence type="ECO:0000259" key="6">
    <source>
        <dbReference type="PROSITE" id="PS50977"/>
    </source>
</evidence>
<name>A0A561VBB7_9PSEU</name>
<dbReference type="Gene3D" id="1.10.10.60">
    <property type="entry name" value="Homeodomain-like"/>
    <property type="match status" value="1"/>
</dbReference>
<dbReference type="Pfam" id="PF02909">
    <property type="entry name" value="TetR_C_1"/>
    <property type="match status" value="1"/>
</dbReference>
<dbReference type="InterPro" id="IPR004111">
    <property type="entry name" value="Repressor_TetR_C"/>
</dbReference>
<dbReference type="PROSITE" id="PS50949">
    <property type="entry name" value="HTH_GNTR"/>
    <property type="match status" value="1"/>
</dbReference>
<dbReference type="PANTHER" id="PTHR30055:SF151">
    <property type="entry name" value="TRANSCRIPTIONAL REGULATORY PROTEIN"/>
    <property type="match status" value="1"/>
</dbReference>
<dbReference type="PANTHER" id="PTHR30055">
    <property type="entry name" value="HTH-TYPE TRANSCRIPTIONAL REGULATOR RUTR"/>
    <property type="match status" value="1"/>
</dbReference>
<evidence type="ECO:0000256" key="1">
    <source>
        <dbReference type="ARBA" id="ARBA00023015"/>
    </source>
</evidence>
<proteinExistence type="predicted"/>
<dbReference type="InterPro" id="IPR000524">
    <property type="entry name" value="Tscrpt_reg_HTH_GntR"/>
</dbReference>
<dbReference type="GO" id="GO:0045892">
    <property type="term" value="P:negative regulation of DNA-templated transcription"/>
    <property type="evidence" value="ECO:0007669"/>
    <property type="project" value="InterPro"/>
</dbReference>
<dbReference type="OrthoDB" id="2570341at2"/>
<dbReference type="SUPFAM" id="SSF46689">
    <property type="entry name" value="Homeodomain-like"/>
    <property type="match status" value="1"/>
</dbReference>
<reference evidence="7 8" key="1">
    <citation type="submission" date="2019-06" db="EMBL/GenBank/DDBJ databases">
        <title>Sequencing the genomes of 1000 actinobacteria strains.</title>
        <authorList>
            <person name="Klenk H.-P."/>
        </authorList>
    </citation>
    <scope>NUCLEOTIDE SEQUENCE [LARGE SCALE GENOMIC DNA]</scope>
    <source>
        <strain evidence="7 8">DSM 46699</strain>
    </source>
</reference>